<name>A0A1C6V2Z9_9ACTN</name>
<dbReference type="EMBL" id="FMHZ01000002">
    <property type="protein sequence ID" value="SCL60666.1"/>
    <property type="molecule type" value="Genomic_DNA"/>
</dbReference>
<keyword evidence="2" id="KW-1185">Reference proteome</keyword>
<dbReference type="AlphaFoldDB" id="A0A1C6V2Z9"/>
<accession>A0A1C6V2Z9</accession>
<evidence type="ECO:0000313" key="2">
    <source>
        <dbReference type="Proteomes" id="UP000199001"/>
    </source>
</evidence>
<dbReference type="Proteomes" id="UP000199001">
    <property type="component" value="Unassembled WGS sequence"/>
</dbReference>
<proteinExistence type="predicted"/>
<dbReference type="STRING" id="47855.GA0070606_3311"/>
<protein>
    <submittedName>
        <fullName evidence="1">Uncharacterized protein</fullName>
    </submittedName>
</protein>
<sequence>MGYGLPDNASNYAATERVEAAPAGSRRDHDRVCGLFGFEARRRTLSDYLVLTGGS</sequence>
<evidence type="ECO:0000313" key="1">
    <source>
        <dbReference type="EMBL" id="SCL60666.1"/>
    </source>
</evidence>
<organism evidence="1 2">
    <name type="scientific">Micromonospora citrea</name>
    <dbReference type="NCBI Taxonomy" id="47855"/>
    <lineage>
        <taxon>Bacteria</taxon>
        <taxon>Bacillati</taxon>
        <taxon>Actinomycetota</taxon>
        <taxon>Actinomycetes</taxon>
        <taxon>Micromonosporales</taxon>
        <taxon>Micromonosporaceae</taxon>
        <taxon>Micromonospora</taxon>
    </lineage>
</organism>
<reference evidence="2" key="1">
    <citation type="submission" date="2016-06" db="EMBL/GenBank/DDBJ databases">
        <authorList>
            <person name="Varghese N."/>
            <person name="Submissions Spin"/>
        </authorList>
    </citation>
    <scope>NUCLEOTIDE SEQUENCE [LARGE SCALE GENOMIC DNA]</scope>
    <source>
        <strain evidence="2">DSM 43903</strain>
    </source>
</reference>
<gene>
    <name evidence="1" type="ORF">GA0070606_3311</name>
</gene>